<dbReference type="GO" id="GO:0001965">
    <property type="term" value="F:G-protein alpha-subunit binding"/>
    <property type="evidence" value="ECO:0007669"/>
    <property type="project" value="InterPro"/>
</dbReference>
<feature type="region of interest" description="Disordered" evidence="7">
    <location>
        <begin position="475"/>
        <end position="512"/>
    </location>
</feature>
<dbReference type="GO" id="GO:0006694">
    <property type="term" value="P:steroid biosynthetic process"/>
    <property type="evidence" value="ECO:0007669"/>
    <property type="project" value="InterPro"/>
</dbReference>
<feature type="compositionally biased region" description="Basic residues" evidence="7">
    <location>
        <begin position="481"/>
        <end position="492"/>
    </location>
</feature>
<dbReference type="InterPro" id="IPR013705">
    <property type="entry name" value="Sterol_MeTrfase_C"/>
</dbReference>
<protein>
    <recommendedName>
        <fullName evidence="5">Methyltransferase</fullName>
        <ecNumber evidence="5">2.1.1.-</ecNumber>
    </recommendedName>
</protein>
<feature type="domain" description="SAM-dependent methyltransferase Erg6/SMT-type" evidence="9">
    <location>
        <begin position="48"/>
        <end position="337"/>
    </location>
</feature>
<dbReference type="SUPFAM" id="SSF48097">
    <property type="entry name" value="Regulator of G-protein signaling, RGS"/>
    <property type="match status" value="4"/>
</dbReference>
<dbReference type="GO" id="GO:0008757">
    <property type="term" value="F:S-adenosylmethionine-dependent methyltransferase activity"/>
    <property type="evidence" value="ECO:0007669"/>
    <property type="project" value="InterPro"/>
</dbReference>
<evidence type="ECO:0000313" key="10">
    <source>
        <dbReference type="EnsemblMetazoa" id="Aqu2.1.28501_001"/>
    </source>
</evidence>
<feature type="compositionally biased region" description="Polar residues" evidence="7">
    <location>
        <begin position="661"/>
        <end position="678"/>
    </location>
</feature>
<dbReference type="eggNOG" id="KOG1269">
    <property type="taxonomic scope" value="Eukaryota"/>
</dbReference>
<evidence type="ECO:0000256" key="3">
    <source>
        <dbReference type="ARBA" id="ARBA00022691"/>
    </source>
</evidence>
<dbReference type="InterPro" id="IPR036305">
    <property type="entry name" value="RGS_sf"/>
</dbReference>
<dbReference type="Gene3D" id="3.40.50.150">
    <property type="entry name" value="Vaccinia Virus protein VP39"/>
    <property type="match status" value="1"/>
</dbReference>
<dbReference type="SMART" id="SM00315">
    <property type="entry name" value="RGS"/>
    <property type="match status" value="2"/>
</dbReference>
<dbReference type="Pfam" id="PF00615">
    <property type="entry name" value="RGS"/>
    <property type="match status" value="3"/>
</dbReference>
<dbReference type="OrthoDB" id="8300214at2759"/>
<keyword evidence="2 4" id="KW-0808">Transferase</keyword>
<feature type="region of interest" description="Disordered" evidence="7">
    <location>
        <begin position="961"/>
        <end position="980"/>
    </location>
</feature>
<feature type="domain" description="RGS" evidence="8">
    <location>
        <begin position="769"/>
        <end position="863"/>
    </location>
</feature>
<reference evidence="10" key="1">
    <citation type="submission" date="2017-05" db="UniProtKB">
        <authorList>
            <consortium name="EnsemblMetazoa"/>
        </authorList>
    </citation>
    <scope>IDENTIFICATION</scope>
</reference>
<dbReference type="PROSITE" id="PS50132">
    <property type="entry name" value="RGS"/>
    <property type="match status" value="3"/>
</dbReference>
<dbReference type="EnsemblMetazoa" id="Aqu2.1.28501_001">
    <property type="protein sequence ID" value="Aqu2.1.28501_001"/>
    <property type="gene ID" value="Aqu2.1.28501"/>
</dbReference>
<dbReference type="InterPro" id="IPR013216">
    <property type="entry name" value="Methyltransf_11"/>
</dbReference>
<dbReference type="SUPFAM" id="SSF53335">
    <property type="entry name" value="S-adenosyl-L-methionine-dependent methyltransferases"/>
    <property type="match status" value="1"/>
</dbReference>
<dbReference type="InterPro" id="IPR030384">
    <property type="entry name" value="MeTrfase_SMT"/>
</dbReference>
<evidence type="ECO:0000256" key="5">
    <source>
        <dbReference type="RuleBase" id="RU362025"/>
    </source>
</evidence>
<dbReference type="PROSITE" id="PS51685">
    <property type="entry name" value="SAM_MT_ERG6_SMT"/>
    <property type="match status" value="1"/>
</dbReference>
<dbReference type="InterPro" id="IPR042651">
    <property type="entry name" value="Rgs22"/>
</dbReference>
<feature type="domain" description="RGS" evidence="8">
    <location>
        <begin position="1133"/>
        <end position="1241"/>
    </location>
</feature>
<dbReference type="PANTHER" id="PTHR46583:SF1">
    <property type="entry name" value="REGULATOR OF G-PROTEIN SIGNALING 22"/>
    <property type="match status" value="1"/>
</dbReference>
<dbReference type="GO" id="GO:0032259">
    <property type="term" value="P:methylation"/>
    <property type="evidence" value="ECO:0007669"/>
    <property type="project" value="UniProtKB-KW"/>
</dbReference>
<dbReference type="GO" id="GO:0009966">
    <property type="term" value="P:regulation of signal transduction"/>
    <property type="evidence" value="ECO:0007669"/>
    <property type="project" value="InterPro"/>
</dbReference>
<evidence type="ECO:0000259" key="8">
    <source>
        <dbReference type="PROSITE" id="PS50132"/>
    </source>
</evidence>
<evidence type="ECO:0000256" key="2">
    <source>
        <dbReference type="ARBA" id="ARBA00022679"/>
    </source>
</evidence>
<evidence type="ECO:0000256" key="1">
    <source>
        <dbReference type="ARBA" id="ARBA00022603"/>
    </source>
</evidence>
<evidence type="ECO:0000259" key="9">
    <source>
        <dbReference type="PROSITE" id="PS51685"/>
    </source>
</evidence>
<proteinExistence type="inferred from homology"/>
<dbReference type="GO" id="GO:0005737">
    <property type="term" value="C:cytoplasm"/>
    <property type="evidence" value="ECO:0007669"/>
    <property type="project" value="TreeGrafter"/>
</dbReference>
<feature type="coiled-coil region" evidence="6">
    <location>
        <begin position="1260"/>
        <end position="1314"/>
    </location>
</feature>
<dbReference type="EC" id="2.1.1.-" evidence="5"/>
<keyword evidence="6" id="KW-0175">Coiled coil</keyword>
<evidence type="ECO:0000256" key="4">
    <source>
        <dbReference type="PROSITE-ProRule" id="PRU01022"/>
    </source>
</evidence>
<dbReference type="InParanoid" id="A0A1X7ULF8"/>
<keyword evidence="1 4" id="KW-0489">Methyltransferase</keyword>
<feature type="region of interest" description="Disordered" evidence="7">
    <location>
        <begin position="654"/>
        <end position="678"/>
    </location>
</feature>
<organism evidence="10">
    <name type="scientific">Amphimedon queenslandica</name>
    <name type="common">Sponge</name>
    <dbReference type="NCBI Taxonomy" id="400682"/>
    <lineage>
        <taxon>Eukaryota</taxon>
        <taxon>Metazoa</taxon>
        <taxon>Porifera</taxon>
        <taxon>Demospongiae</taxon>
        <taxon>Heteroscleromorpha</taxon>
        <taxon>Haplosclerida</taxon>
        <taxon>Niphatidae</taxon>
        <taxon>Amphimedon</taxon>
    </lineage>
</organism>
<dbReference type="CDD" id="cd02440">
    <property type="entry name" value="AdoMet_MTases"/>
    <property type="match status" value="1"/>
</dbReference>
<dbReference type="GO" id="GO:0005634">
    <property type="term" value="C:nucleus"/>
    <property type="evidence" value="ECO:0007669"/>
    <property type="project" value="TreeGrafter"/>
</dbReference>
<comment type="similarity">
    <text evidence="4 5">Belongs to the class I-like SAM-binding methyltransferase superfamily. Erg6/SMT family.</text>
</comment>
<evidence type="ECO:0000256" key="7">
    <source>
        <dbReference type="SAM" id="MobiDB-lite"/>
    </source>
</evidence>
<dbReference type="InterPro" id="IPR016137">
    <property type="entry name" value="RGS"/>
</dbReference>
<dbReference type="InterPro" id="IPR044926">
    <property type="entry name" value="RGS_subdomain_2"/>
</dbReference>
<keyword evidence="3 4" id="KW-0949">S-adenosyl-L-methionine</keyword>
<dbReference type="STRING" id="400682.A0A1X7ULF8"/>
<name>A0A1X7ULF8_AMPQE</name>
<sequence>MASSSVLNVSHLSSESAPAVVNHYTGFFDKKTEVKEREKNATDMVTSFYELVTDFYEYGYGECFHFFPVYDSQSFKESLIEYEKELAKALNVQPGSTLLDIGCGIGGPGRIIARQTGTTITGLNISDYQIKRAKALTEKAGLQTKCIYEKGDFCKMTQFQDNSFDGCYAIEATCHSQDPLLVYKEVARVLKPGAVFVDSAWVMTDKYKPGDPVHEKIKHEILIGNGLPDLRTEQVLLDKMREAGLEIVESVDYSLQGDLPWYTYLVGKSCFSMQSFRISWLGRMMTHYLVSGLEMARLVPFGASKTHSVLLTAADGLVASGKLKIFTPMLRGRQSDSVVWQHNNMEAPQGLSPDTLVLFLKDRTFVEYLNSFLLLPLFSTQVFYDTTSGSFQLVSTPLPHYNDESSASTTTLYITEDDISGLFLDSHSIIQWIIEERLPLFINSDIYSEYLLCHSLKSSSRRVLGKLSQDERSTPFLAGRDRKKSSRQRSSRTRSGGQRSIKSSRRRNEFENPGKAEMKQFKMFLKDKSGLKNWLFCIDFLQLMNTTGEKDKNKLFKEIRERYFTITSSLALSNEPVSVCVSGSLTLNSLRHVYDTLLEGLINYWYPRFLLSIVPFTSSGGTISHSLSLPSVTLYDDKAPHPSDVTTPTIRLVSKPRPQLSRPSTQPTQSIQPSHRTQSRLVWTSGSQSSIEPKCIKLAKFNKYPIVPSGRTSITGTPVLPHTLSTNELQVLSINGTPIALDERLPYYNDNHKLFMKCLAVERRKCGGYFQNFLQSLEQKVYLNCLHFWRETQSYKMLFFASDFNPILVETKAKLIYSFHILEYSQANIDCPCYIIEYISGRLWPPFEDIFDKAEEHALNILEEKWIELCQRDRETFEQMQSVNSDLSLHHVSALNNKELDKLSEEYSSLGSSSTESMGSVSIISSSPQPVTVSPAAATVRVDPSANDRVAPSANIKRVSIHHKSLGEDEERSSGREANFNDVIKNPKELEFFKIFLNDNGGAIDLKFWLEIESFRSLPTSDMVLKNMKAKKIRSDYFNKSYLFGDSSPFSKETQREVVSFGGSHKLPLRPKSPVFREAQKHIRSRLEKKWIPLFTRSPDYLERHGVKDPSNETKEEVIDSSKVYTESEDTLKLKQTLYDSKRRELFKTFLCIKAPKGTNTSNNVDFWLEIQRFKEMFHYQMNHSLLFAKMRAILNCYIQSPCNPKLQVTLPLSVADELVSKPFGPYMFREAQNCIFRYLQTAWEDYQSFCESHPNRPLAEALVELRDFIANERQEAEERIKMKELLSATQSPLAHLETEEERKARKAKEKELREFGEIGVSFKLSSPQPTYTYCGQISSLQHKLHPELGGPSHSSVHVLDSSLNIKFTDVPRVRFHEPIQDNLVKETGLARRRQRSQSVPSRSSLAKGFRLRRNTTTTAAAGIPLIGSDKQEMVPIIL</sequence>
<evidence type="ECO:0000256" key="6">
    <source>
        <dbReference type="SAM" id="Coils"/>
    </source>
</evidence>
<feature type="region of interest" description="Disordered" evidence="7">
    <location>
        <begin position="1388"/>
        <end position="1412"/>
    </location>
</feature>
<dbReference type="Gene3D" id="1.10.167.10">
    <property type="entry name" value="Regulator of G-protein Signalling 4, domain 2"/>
    <property type="match status" value="3"/>
</dbReference>
<dbReference type="Pfam" id="PF08241">
    <property type="entry name" value="Methyltransf_11"/>
    <property type="match status" value="1"/>
</dbReference>
<feature type="domain" description="RGS" evidence="8">
    <location>
        <begin position="979"/>
        <end position="1101"/>
    </location>
</feature>
<dbReference type="Pfam" id="PF08498">
    <property type="entry name" value="Sterol_MT_C"/>
    <property type="match status" value="1"/>
</dbReference>
<dbReference type="InterPro" id="IPR029063">
    <property type="entry name" value="SAM-dependent_MTases_sf"/>
</dbReference>
<dbReference type="PANTHER" id="PTHR46583">
    <property type="entry name" value="REGULATOR OF G-PROTEIN SIGNALING 22"/>
    <property type="match status" value="1"/>
</dbReference>
<accession>A0A1X7ULF8</accession>